<proteinExistence type="predicted"/>
<protein>
    <recommendedName>
        <fullName evidence="4">DUF4386 domain-containing protein</fullName>
    </recommendedName>
</protein>
<evidence type="ECO:0000256" key="1">
    <source>
        <dbReference type="SAM" id="Phobius"/>
    </source>
</evidence>
<keyword evidence="1" id="KW-1133">Transmembrane helix</keyword>
<keyword evidence="3" id="KW-1185">Reference proteome</keyword>
<feature type="transmembrane region" description="Helical" evidence="1">
    <location>
        <begin position="190"/>
        <end position="209"/>
    </location>
</feature>
<feature type="transmembrane region" description="Helical" evidence="1">
    <location>
        <begin position="59"/>
        <end position="78"/>
    </location>
</feature>
<dbReference type="RefSeq" id="WP_254426569.1">
    <property type="nucleotide sequence ID" value="NZ_JBHSUS010000001.1"/>
</dbReference>
<keyword evidence="1" id="KW-0472">Membrane</keyword>
<evidence type="ECO:0008006" key="4">
    <source>
        <dbReference type="Google" id="ProtNLM"/>
    </source>
</evidence>
<gene>
    <name evidence="2" type="ORF">ACFP85_09295</name>
</gene>
<sequence length="214" mass="24029">MTQQTRMFKITAIYLVVVVITIACFLMNGPMRPGLPIDTTLVERIAYIDSHRVIWSLSWFIWMLSALGLLLFCGIFAAELSRNLARTLGFTLIAIGIAPDLIAETLYAFIIPHLISIQQSIETISLFETIAMYLTGFLGNGLYNLGGLVLTLNAIYQQRLPRWIGVWGIASWLLGLLLSVSIALQWMQQAQFFTATSMVLSTMWMLIVAHKVVR</sequence>
<evidence type="ECO:0000313" key="2">
    <source>
        <dbReference type="EMBL" id="MFC6440340.1"/>
    </source>
</evidence>
<feature type="transmembrane region" description="Helical" evidence="1">
    <location>
        <begin position="90"/>
        <end position="110"/>
    </location>
</feature>
<dbReference type="Proteomes" id="UP001596364">
    <property type="component" value="Unassembled WGS sequence"/>
</dbReference>
<name>A0ABW1XK52_9ALTE</name>
<keyword evidence="1" id="KW-0812">Transmembrane</keyword>
<feature type="transmembrane region" description="Helical" evidence="1">
    <location>
        <begin position="130"/>
        <end position="152"/>
    </location>
</feature>
<feature type="transmembrane region" description="Helical" evidence="1">
    <location>
        <begin position="164"/>
        <end position="184"/>
    </location>
</feature>
<organism evidence="2 3">
    <name type="scientific">Pseudobowmanella zhangzhouensis</name>
    <dbReference type="NCBI Taxonomy" id="1537679"/>
    <lineage>
        <taxon>Bacteria</taxon>
        <taxon>Pseudomonadati</taxon>
        <taxon>Pseudomonadota</taxon>
        <taxon>Gammaproteobacteria</taxon>
        <taxon>Alteromonadales</taxon>
        <taxon>Alteromonadaceae</taxon>
    </lineage>
</organism>
<dbReference type="EMBL" id="JBHSUS010000001">
    <property type="protein sequence ID" value="MFC6440340.1"/>
    <property type="molecule type" value="Genomic_DNA"/>
</dbReference>
<dbReference type="PROSITE" id="PS51257">
    <property type="entry name" value="PROKAR_LIPOPROTEIN"/>
    <property type="match status" value="1"/>
</dbReference>
<reference evidence="3" key="1">
    <citation type="journal article" date="2019" name="Int. J. Syst. Evol. Microbiol.">
        <title>The Global Catalogue of Microorganisms (GCM) 10K type strain sequencing project: providing services to taxonomists for standard genome sequencing and annotation.</title>
        <authorList>
            <consortium name="The Broad Institute Genomics Platform"/>
            <consortium name="The Broad Institute Genome Sequencing Center for Infectious Disease"/>
            <person name="Wu L."/>
            <person name="Ma J."/>
        </authorList>
    </citation>
    <scope>NUCLEOTIDE SEQUENCE [LARGE SCALE GENOMIC DNA]</scope>
    <source>
        <strain evidence="3">CGMCC 1.16031</strain>
    </source>
</reference>
<evidence type="ECO:0000313" key="3">
    <source>
        <dbReference type="Proteomes" id="UP001596364"/>
    </source>
</evidence>
<comment type="caution">
    <text evidence="2">The sequence shown here is derived from an EMBL/GenBank/DDBJ whole genome shotgun (WGS) entry which is preliminary data.</text>
</comment>
<feature type="transmembrane region" description="Helical" evidence="1">
    <location>
        <begin position="12"/>
        <end position="31"/>
    </location>
</feature>
<accession>A0ABW1XK52</accession>